<dbReference type="SMART" id="SM00354">
    <property type="entry name" value="HTH_LACI"/>
    <property type="match status" value="1"/>
</dbReference>
<organism evidence="5 6">
    <name type="scientific">Rhizobium setariae</name>
    <dbReference type="NCBI Taxonomy" id="2801340"/>
    <lineage>
        <taxon>Bacteria</taxon>
        <taxon>Pseudomonadati</taxon>
        <taxon>Pseudomonadota</taxon>
        <taxon>Alphaproteobacteria</taxon>
        <taxon>Hyphomicrobiales</taxon>
        <taxon>Rhizobiaceae</taxon>
        <taxon>Rhizobium/Agrobacterium group</taxon>
        <taxon>Rhizobium</taxon>
    </lineage>
</organism>
<dbReference type="PROSITE" id="PS50932">
    <property type="entry name" value="HTH_LACI_2"/>
    <property type="match status" value="1"/>
</dbReference>
<proteinExistence type="predicted"/>
<keyword evidence="6" id="KW-1185">Reference proteome</keyword>
<dbReference type="Pfam" id="PF13377">
    <property type="entry name" value="Peripla_BP_3"/>
    <property type="match status" value="1"/>
</dbReference>
<dbReference type="AlphaFoldDB" id="A0A936YWN2"/>
<gene>
    <name evidence="5" type="ORF">JJB09_24950</name>
</gene>
<dbReference type="InterPro" id="IPR010982">
    <property type="entry name" value="Lambda_DNA-bd_dom_sf"/>
</dbReference>
<evidence type="ECO:0000313" key="5">
    <source>
        <dbReference type="EMBL" id="MBL0375267.1"/>
    </source>
</evidence>
<accession>A0A936YWN2</accession>
<evidence type="ECO:0000256" key="1">
    <source>
        <dbReference type="ARBA" id="ARBA00023015"/>
    </source>
</evidence>
<keyword evidence="1" id="KW-0805">Transcription regulation</keyword>
<keyword evidence="3" id="KW-0804">Transcription</keyword>
<dbReference type="GO" id="GO:0000976">
    <property type="term" value="F:transcription cis-regulatory region binding"/>
    <property type="evidence" value="ECO:0007669"/>
    <property type="project" value="TreeGrafter"/>
</dbReference>
<dbReference type="RefSeq" id="WP_201663816.1">
    <property type="nucleotide sequence ID" value="NZ_JAEQNC010000021.1"/>
</dbReference>
<dbReference type="CDD" id="cd01392">
    <property type="entry name" value="HTH_LacI"/>
    <property type="match status" value="1"/>
</dbReference>
<dbReference type="InterPro" id="IPR000843">
    <property type="entry name" value="HTH_LacI"/>
</dbReference>
<keyword evidence="2" id="KW-0238">DNA-binding</keyword>
<dbReference type="Gene3D" id="3.40.50.2300">
    <property type="match status" value="2"/>
</dbReference>
<dbReference type="Proteomes" id="UP000633219">
    <property type="component" value="Unassembled WGS sequence"/>
</dbReference>
<dbReference type="Gene3D" id="1.10.260.40">
    <property type="entry name" value="lambda repressor-like DNA-binding domains"/>
    <property type="match status" value="1"/>
</dbReference>
<reference evidence="5" key="1">
    <citation type="submission" date="2021-01" db="EMBL/GenBank/DDBJ databases">
        <title>Rhizobium sp. strain KVB221 16S ribosomal RNA gene Genome sequencing and assembly.</title>
        <authorList>
            <person name="Kang M."/>
        </authorList>
    </citation>
    <scope>NUCLEOTIDE SEQUENCE</scope>
    <source>
        <strain evidence="5">KVB221</strain>
    </source>
</reference>
<dbReference type="GO" id="GO:0003700">
    <property type="term" value="F:DNA-binding transcription factor activity"/>
    <property type="evidence" value="ECO:0007669"/>
    <property type="project" value="TreeGrafter"/>
</dbReference>
<dbReference type="SUPFAM" id="SSF47413">
    <property type="entry name" value="lambda repressor-like DNA-binding domains"/>
    <property type="match status" value="1"/>
</dbReference>
<dbReference type="PANTHER" id="PTHR30146">
    <property type="entry name" value="LACI-RELATED TRANSCRIPTIONAL REPRESSOR"/>
    <property type="match status" value="1"/>
</dbReference>
<dbReference type="InterPro" id="IPR028082">
    <property type="entry name" value="Peripla_BP_I"/>
</dbReference>
<comment type="caution">
    <text evidence="5">The sequence shown here is derived from an EMBL/GenBank/DDBJ whole genome shotgun (WGS) entry which is preliminary data.</text>
</comment>
<evidence type="ECO:0000256" key="3">
    <source>
        <dbReference type="ARBA" id="ARBA00023163"/>
    </source>
</evidence>
<protein>
    <submittedName>
        <fullName evidence="5">Substrate-binding domain-containing protein</fullName>
    </submittedName>
</protein>
<dbReference type="CDD" id="cd20009">
    <property type="entry name" value="PBP1_RafR-like"/>
    <property type="match status" value="1"/>
</dbReference>
<evidence type="ECO:0000313" key="6">
    <source>
        <dbReference type="Proteomes" id="UP000633219"/>
    </source>
</evidence>
<dbReference type="PANTHER" id="PTHR30146:SF109">
    <property type="entry name" value="HTH-TYPE TRANSCRIPTIONAL REGULATOR GALS"/>
    <property type="match status" value="1"/>
</dbReference>
<evidence type="ECO:0000259" key="4">
    <source>
        <dbReference type="PROSITE" id="PS50932"/>
    </source>
</evidence>
<evidence type="ECO:0000256" key="2">
    <source>
        <dbReference type="ARBA" id="ARBA00023125"/>
    </source>
</evidence>
<dbReference type="EMBL" id="JAEQNC010000021">
    <property type="protein sequence ID" value="MBL0375267.1"/>
    <property type="molecule type" value="Genomic_DNA"/>
</dbReference>
<dbReference type="InterPro" id="IPR046335">
    <property type="entry name" value="LacI/GalR-like_sensor"/>
</dbReference>
<sequence>MAKREGEIGRQLPTIKTLSEMTGFSIATVSKALRNSPVVTAATREVILNAAKDAGYAANQRGMALRTGKTYQIAVLMPLSAASGYEWDGVEYTQILSGISQALEGSGYRISVQVITDAEDGAAMARQIVGLGLADGLIFSGILADDPRINLLAETDFPFVTLGRCRRDLDYAYVDVDNEWAAHAATARLIAGGHRRIALVNPSRALSYSLDRIDGFRRAFREAGQAPSDDLIVEGDLSARFGKASAEALLDVARPPTAFVCVNEATTLGVLSGLAGRGLQVAGDVDVVAYDDINVSAYFNPPLTTLYQPIEVLARTLGQFLLRRIAGESPSVLRQTFRPALVPRQPDHASMPFSHNKGGE</sequence>
<name>A0A936YWN2_9HYPH</name>
<dbReference type="Pfam" id="PF00356">
    <property type="entry name" value="LacI"/>
    <property type="match status" value="1"/>
</dbReference>
<feature type="domain" description="HTH lacI-type" evidence="4">
    <location>
        <begin position="13"/>
        <end position="67"/>
    </location>
</feature>
<dbReference type="SUPFAM" id="SSF53822">
    <property type="entry name" value="Periplasmic binding protein-like I"/>
    <property type="match status" value="1"/>
</dbReference>